<dbReference type="InParanoid" id="A0A068UDM8"/>
<name>A0A068UDM8_COFCA</name>
<sequence>MCVLCVCVAPYVLGYLSSRPRTNLVVKTERSMKEGITWATFKAKIHQCFLTWSVSKDKLNKKKISKKKKMVMLVVMGVISFHAKKNGNGGSDGINWDLGYLALKL</sequence>
<reference evidence="2" key="1">
    <citation type="journal article" date="2014" name="Science">
        <title>The coffee genome provides insight into the convergent evolution of caffeine biosynthesis.</title>
        <authorList>
            <person name="Denoeud F."/>
            <person name="Carretero-Paulet L."/>
            <person name="Dereeper A."/>
            <person name="Droc G."/>
            <person name="Guyot R."/>
            <person name="Pietrella M."/>
            <person name="Zheng C."/>
            <person name="Alberti A."/>
            <person name="Anthony F."/>
            <person name="Aprea G."/>
            <person name="Aury J.M."/>
            <person name="Bento P."/>
            <person name="Bernard M."/>
            <person name="Bocs S."/>
            <person name="Campa C."/>
            <person name="Cenci A."/>
            <person name="Combes M.C."/>
            <person name="Crouzillat D."/>
            <person name="Da Silva C."/>
            <person name="Daddiego L."/>
            <person name="De Bellis F."/>
            <person name="Dussert S."/>
            <person name="Garsmeur O."/>
            <person name="Gayraud T."/>
            <person name="Guignon V."/>
            <person name="Jahn K."/>
            <person name="Jamilloux V."/>
            <person name="Joet T."/>
            <person name="Labadie K."/>
            <person name="Lan T."/>
            <person name="Leclercq J."/>
            <person name="Lepelley M."/>
            <person name="Leroy T."/>
            <person name="Li L.T."/>
            <person name="Librado P."/>
            <person name="Lopez L."/>
            <person name="Munoz A."/>
            <person name="Noel B."/>
            <person name="Pallavicini A."/>
            <person name="Perrotta G."/>
            <person name="Poncet V."/>
            <person name="Pot D."/>
            <person name="Priyono X."/>
            <person name="Rigoreau M."/>
            <person name="Rouard M."/>
            <person name="Rozas J."/>
            <person name="Tranchant-Dubreuil C."/>
            <person name="VanBuren R."/>
            <person name="Zhang Q."/>
            <person name="Andrade A.C."/>
            <person name="Argout X."/>
            <person name="Bertrand B."/>
            <person name="de Kochko A."/>
            <person name="Graziosi G."/>
            <person name="Henry R.J."/>
            <person name="Jayarama X."/>
            <person name="Ming R."/>
            <person name="Nagai C."/>
            <person name="Rounsley S."/>
            <person name="Sankoff D."/>
            <person name="Giuliano G."/>
            <person name="Albert V.A."/>
            <person name="Wincker P."/>
            <person name="Lashermes P."/>
        </authorList>
    </citation>
    <scope>NUCLEOTIDE SEQUENCE [LARGE SCALE GENOMIC DNA]</scope>
    <source>
        <strain evidence="2">cv. DH200-94</strain>
    </source>
</reference>
<dbReference type="Proteomes" id="UP000295252">
    <property type="component" value="Chromosome VIII"/>
</dbReference>
<dbReference type="Gramene" id="CDP06382">
    <property type="protein sequence ID" value="CDP06382"/>
    <property type="gene ID" value="GSCOC_T00023207001"/>
</dbReference>
<organism evidence="1 2">
    <name type="scientific">Coffea canephora</name>
    <name type="common">Robusta coffee</name>
    <dbReference type="NCBI Taxonomy" id="49390"/>
    <lineage>
        <taxon>Eukaryota</taxon>
        <taxon>Viridiplantae</taxon>
        <taxon>Streptophyta</taxon>
        <taxon>Embryophyta</taxon>
        <taxon>Tracheophyta</taxon>
        <taxon>Spermatophyta</taxon>
        <taxon>Magnoliopsida</taxon>
        <taxon>eudicotyledons</taxon>
        <taxon>Gunneridae</taxon>
        <taxon>Pentapetalae</taxon>
        <taxon>asterids</taxon>
        <taxon>lamiids</taxon>
        <taxon>Gentianales</taxon>
        <taxon>Rubiaceae</taxon>
        <taxon>Ixoroideae</taxon>
        <taxon>Gardenieae complex</taxon>
        <taxon>Bertiereae - Coffeeae clade</taxon>
        <taxon>Coffeeae</taxon>
        <taxon>Coffea</taxon>
    </lineage>
</organism>
<evidence type="ECO:0000313" key="1">
    <source>
        <dbReference type="EMBL" id="CDP06382.1"/>
    </source>
</evidence>
<protein>
    <submittedName>
        <fullName evidence="1">Uncharacterized protein</fullName>
    </submittedName>
</protein>
<dbReference type="AlphaFoldDB" id="A0A068UDM8"/>
<gene>
    <name evidence="1" type="ORF">GSCOC_T00023207001</name>
</gene>
<dbReference type="EMBL" id="HG739106">
    <property type="protein sequence ID" value="CDP06382.1"/>
    <property type="molecule type" value="Genomic_DNA"/>
</dbReference>
<keyword evidence="2" id="KW-1185">Reference proteome</keyword>
<evidence type="ECO:0000313" key="2">
    <source>
        <dbReference type="Proteomes" id="UP000295252"/>
    </source>
</evidence>
<proteinExistence type="predicted"/>
<accession>A0A068UDM8</accession>